<dbReference type="Proteomes" id="UP000300052">
    <property type="component" value="Genome"/>
</dbReference>
<accession>A0A4P8MW76</accession>
<evidence type="ECO:0000313" key="2">
    <source>
        <dbReference type="Proteomes" id="UP000300052"/>
    </source>
</evidence>
<name>A0A4P8MW76_9CAUD</name>
<sequence length="80" mass="9404">MAEQTVVEVCRTQEDKANYDFVSCVTISYFDDIAFIQGLSGTFTTKCYKEIVDYLERKGMKQIQYFRKGRLKVIWLDSKL</sequence>
<protein>
    <submittedName>
        <fullName evidence="1">Uncharacterized protein</fullName>
    </submittedName>
</protein>
<reference evidence="1 2" key="1">
    <citation type="submission" date="2019-03" db="EMBL/GenBank/DDBJ databases">
        <title>Genomic and seasonal variations among aquatic phages infecting the Baltic Sea Gammaproteobacteria Rheinheimera sp. bal341.</title>
        <authorList>
            <person name="Nilsson E."/>
            <person name="Li K."/>
            <person name="Fridlund J."/>
            <person name="Sulcius S."/>
            <person name="Bunse C."/>
            <person name="Karlsson C.M.G."/>
            <person name="Lindh M."/>
            <person name="Lundin D."/>
            <person name="Pinhassi J."/>
            <person name="Holmfeldt K."/>
        </authorList>
    </citation>
    <scope>NUCLEOTIDE SEQUENCE [LARGE SCALE GENOMIC DNA]</scope>
</reference>
<gene>
    <name evidence="1" type="ORF">Barba1S_gp136</name>
</gene>
<proteinExistence type="predicted"/>
<dbReference type="EMBL" id="MK719702">
    <property type="protein sequence ID" value="QCQ58123.1"/>
    <property type="molecule type" value="Genomic_DNA"/>
</dbReference>
<organism evidence="1 2">
    <name type="scientific">Rheinheimera phage vB_RspM_Barba1S</name>
    <dbReference type="NCBI Taxonomy" id="2565660"/>
    <lineage>
        <taxon>Viruses</taxon>
        <taxon>Duplodnaviria</taxon>
        <taxon>Heunggongvirae</taxon>
        <taxon>Uroviricota</taxon>
        <taxon>Caudoviricetes</taxon>
        <taxon>Barbavirus</taxon>
        <taxon>Barbavirus barba18A</taxon>
    </lineage>
</organism>
<evidence type="ECO:0000313" key="1">
    <source>
        <dbReference type="EMBL" id="QCQ58123.1"/>
    </source>
</evidence>